<dbReference type="PANTHER" id="PTHR33074:SF60">
    <property type="entry name" value="DUF1618 DOMAIN-CONTAINING PROTEIN"/>
    <property type="match status" value="1"/>
</dbReference>
<gene>
    <name evidence="3" type="ORF">TRITD_5Bv1G214400</name>
</gene>
<dbReference type="Proteomes" id="UP000324705">
    <property type="component" value="Chromosome 5B"/>
</dbReference>
<evidence type="ECO:0000259" key="2">
    <source>
        <dbReference type="Pfam" id="PF07762"/>
    </source>
</evidence>
<name>A0A9R1ARV5_TRITD</name>
<evidence type="ECO:0000313" key="3">
    <source>
        <dbReference type="EMBL" id="VAI37881.1"/>
    </source>
</evidence>
<evidence type="ECO:0000256" key="1">
    <source>
        <dbReference type="SAM" id="MobiDB-lite"/>
    </source>
</evidence>
<keyword evidence="4" id="KW-1185">Reference proteome</keyword>
<proteinExistence type="predicted"/>
<protein>
    <recommendedName>
        <fullName evidence="2">DUF1618 domain-containing protein</fullName>
    </recommendedName>
</protein>
<sequence>MASESTADRASVDSPGDASPWPASILLAQEAYGAVSRNHTTATAKSRVDHTVELTFWVADPPAVSFYTFHCSKPPTSDSEDAADLQVQPHVVGAEGRFVLVRTFFASGDDEFEYFIYKGDPRSPSLESVPLPDDDRLSGCGGTEFGIVPRGDGDHYLLIALCYAATLKDYRLHIYSSEDRAWRTKELLNPCPRVLTIAPDKVMLLRDGVLVWVDLLCGMLVCDILQEREPLHARYIPLPEPLPRNREQILKQLIPGAAIRRYRDVACVDGLIKFVEMEHRVTVTEIVEVPPEKPSDPRDKTVLYDSDLIMLYKRKHVDNKPKTLHTMNGWSAMTWTREIGSDCWLKGVIVDVDDILVDDSAFSALLSGQRNESAGSLTFKNMYSACPTLSTDGNDILYLKSSRKMIDSYRWVVAVDLKEKTLMKVEAPGAHPFGEYSPSFQMFLPCALVNHLKMTPGIKFSAIQTAQTSSSANEPNNAAICVGEPDSYEPENKRPRLLAEKANHAQNLAQSTVRNVHSSQACPDQNNMPPQPCFNRWEGPGYGGYSSCPPQNNPPLPQCFNNFTRPCNPVYAPSAPAPNIHSYGNYQSLWQQPLLPEQQMAPSRAFGPHVAPHPYFNNWRGAGHHGNSQQYPAGNSYYYGAHSGSGNQGFGYRPIYYDHRY</sequence>
<dbReference type="PANTHER" id="PTHR33074">
    <property type="entry name" value="EXPRESSED PROTEIN-RELATED"/>
    <property type="match status" value="1"/>
</dbReference>
<dbReference type="InterPro" id="IPR011676">
    <property type="entry name" value="DUF1618"/>
</dbReference>
<dbReference type="AlphaFoldDB" id="A0A9R1ARV5"/>
<evidence type="ECO:0000313" key="4">
    <source>
        <dbReference type="Proteomes" id="UP000324705"/>
    </source>
</evidence>
<dbReference type="EMBL" id="LT934120">
    <property type="protein sequence ID" value="VAI37881.1"/>
    <property type="molecule type" value="Genomic_DNA"/>
</dbReference>
<accession>A0A9R1ARV5</accession>
<dbReference type="Gramene" id="TRITD5Bv1G214400.2">
    <property type="protein sequence ID" value="TRITD5Bv1G214400.2"/>
    <property type="gene ID" value="TRITD5Bv1G214400"/>
</dbReference>
<reference evidence="3 4" key="1">
    <citation type="submission" date="2017-09" db="EMBL/GenBank/DDBJ databases">
        <authorList>
            <consortium name="International Durum Wheat Genome Sequencing Consortium (IDWGSC)"/>
            <person name="Milanesi L."/>
        </authorList>
    </citation>
    <scope>NUCLEOTIDE SEQUENCE [LARGE SCALE GENOMIC DNA]</scope>
    <source>
        <strain evidence="4">cv. Svevo</strain>
    </source>
</reference>
<organism evidence="3 4">
    <name type="scientific">Triticum turgidum subsp. durum</name>
    <name type="common">Durum wheat</name>
    <name type="synonym">Triticum durum</name>
    <dbReference type="NCBI Taxonomy" id="4567"/>
    <lineage>
        <taxon>Eukaryota</taxon>
        <taxon>Viridiplantae</taxon>
        <taxon>Streptophyta</taxon>
        <taxon>Embryophyta</taxon>
        <taxon>Tracheophyta</taxon>
        <taxon>Spermatophyta</taxon>
        <taxon>Magnoliopsida</taxon>
        <taxon>Liliopsida</taxon>
        <taxon>Poales</taxon>
        <taxon>Poaceae</taxon>
        <taxon>BOP clade</taxon>
        <taxon>Pooideae</taxon>
        <taxon>Triticodae</taxon>
        <taxon>Triticeae</taxon>
        <taxon>Triticinae</taxon>
        <taxon>Triticum</taxon>
    </lineage>
</organism>
<dbReference type="OMA" id="EVYVYTS"/>
<feature type="region of interest" description="Disordered" evidence="1">
    <location>
        <begin position="469"/>
        <end position="492"/>
    </location>
</feature>
<feature type="domain" description="DUF1618" evidence="2">
    <location>
        <begin position="212"/>
        <end position="398"/>
    </location>
</feature>
<dbReference type="Pfam" id="PF07762">
    <property type="entry name" value="DUF1618"/>
    <property type="match status" value="1"/>
</dbReference>